<name>A0A0S4M1M0_9BURK</name>
<evidence type="ECO:0000313" key="1">
    <source>
        <dbReference type="EMBL" id="CUT17671.1"/>
    </source>
</evidence>
<sequence>MFVKRCYYVIYENDSGVGNKSNPESVVVEGSDLLIISPSISQLQLGVEENYYHSYSSASENLDSSLLNLESHNLIVDRWGININSDDDKLISRIRRKFSLKIKKCLTKLFLKILNDKSIIVNSSMESTCSWYLVSHEILPIAIKSVEKIMKDQYEEIDKALSMVRVVDIYEYGVSSLHMVRVITNDEKNDLMERAKVSINKRLHGIINFTWRRLAKFPKRRIDRKYRNGISGINLSCKDKKYICSIRRKFSSRIRSRLCDKFNAMISDKHQFSDGSIIGVFTWSKVSKELFPIAKVEVKDILEDEIKELYSVISRARIVVNSETDRFISDDEKFTVLTDLKRIVDRSLMCLCSKSFGEVLSSLGGNFSDSVASVVSDDVGAVYGGVKGGDFRINFYFEDDVSIFRVKKKFYAEIKRCIINKFTEIVCEGRVDLLPWVKVSTKLLPIIKKEIYPIMERKRVEIGSILSKSRASFCKLGGDSIIRRLTYKERCMSLSDIMRKSYRYLLSNFGRLWSTVIDSKKYSDESGVCNFIECISDEDE</sequence>
<dbReference type="AlphaFoldDB" id="A0A0S4M1M0"/>
<keyword evidence="2" id="KW-1185">Reference proteome</keyword>
<dbReference type="Proteomes" id="UP000198651">
    <property type="component" value="Chromosome I"/>
</dbReference>
<accession>A0A0S4M1M0</accession>
<organism evidence="1 2">
    <name type="scientific">Candidatus Ichthyocystis hellenicum</name>
    <dbReference type="NCBI Taxonomy" id="1561003"/>
    <lineage>
        <taxon>Bacteria</taxon>
        <taxon>Pseudomonadati</taxon>
        <taxon>Pseudomonadota</taxon>
        <taxon>Betaproteobacteria</taxon>
        <taxon>Burkholderiales</taxon>
        <taxon>Candidatus Ichthyocystis</taxon>
    </lineage>
</organism>
<dbReference type="EMBL" id="LN906597">
    <property type="protein sequence ID" value="CUT17671.1"/>
    <property type="molecule type" value="Genomic_DNA"/>
</dbReference>
<dbReference type="RefSeq" id="WP_092343513.1">
    <property type="nucleotide sequence ID" value="NZ_LN906597.1"/>
</dbReference>
<reference evidence="2" key="1">
    <citation type="submission" date="2015-11" db="EMBL/GenBank/DDBJ databases">
        <authorList>
            <person name="Seth-Smith H.M.B."/>
        </authorList>
    </citation>
    <scope>NUCLEOTIDE SEQUENCE [LARGE SCALE GENOMIC DNA]</scope>
    <source>
        <strain evidence="2">2013Ark11</strain>
    </source>
</reference>
<dbReference type="OrthoDB" id="10007074at2"/>
<proteinExistence type="predicted"/>
<gene>
    <name evidence="1" type="ORF">Ark11_0848</name>
</gene>
<protein>
    <submittedName>
        <fullName evidence="1">Uncharacterized protein</fullName>
    </submittedName>
</protein>
<evidence type="ECO:0000313" key="2">
    <source>
        <dbReference type="Proteomes" id="UP000198651"/>
    </source>
</evidence>